<dbReference type="PROSITE" id="PS00166">
    <property type="entry name" value="ENOYL_COA_HYDRATASE"/>
    <property type="match status" value="1"/>
</dbReference>
<dbReference type="RefSeq" id="WP_234760599.1">
    <property type="nucleotide sequence ID" value="NZ_JAKEIP010000004.1"/>
</dbReference>
<dbReference type="SUPFAM" id="SSF52096">
    <property type="entry name" value="ClpP/crotonase"/>
    <property type="match status" value="1"/>
</dbReference>
<keyword evidence="4" id="KW-1185">Reference proteome</keyword>
<accession>A0A9X1PV71</accession>
<comment type="similarity">
    <text evidence="1 2">Belongs to the enoyl-CoA hydratase/isomerase family.</text>
</comment>
<dbReference type="InterPro" id="IPR051683">
    <property type="entry name" value="Enoyl-CoA_Hydratase/Isomerase"/>
</dbReference>
<evidence type="ECO:0000313" key="3">
    <source>
        <dbReference type="EMBL" id="MCF1592308.1"/>
    </source>
</evidence>
<comment type="caution">
    <text evidence="3">The sequence shown here is derived from an EMBL/GenBank/DDBJ whole genome shotgun (WGS) entry which is preliminary data.</text>
</comment>
<organism evidence="3 4">
    <name type="scientific">Streptomyces muensis</name>
    <dbReference type="NCBI Taxonomy" id="1077944"/>
    <lineage>
        <taxon>Bacteria</taxon>
        <taxon>Bacillati</taxon>
        <taxon>Actinomycetota</taxon>
        <taxon>Actinomycetes</taxon>
        <taxon>Kitasatosporales</taxon>
        <taxon>Streptomycetaceae</taxon>
        <taxon>Streptomyces</taxon>
    </lineage>
</organism>
<dbReference type="PANTHER" id="PTHR42964:SF1">
    <property type="entry name" value="POLYKETIDE BIOSYNTHESIS ENOYL-COA HYDRATASE PKSH-RELATED"/>
    <property type="match status" value="1"/>
</dbReference>
<evidence type="ECO:0000313" key="4">
    <source>
        <dbReference type="Proteomes" id="UP001139384"/>
    </source>
</evidence>
<dbReference type="EMBL" id="JAKEIP010000004">
    <property type="protein sequence ID" value="MCF1592308.1"/>
    <property type="molecule type" value="Genomic_DNA"/>
</dbReference>
<name>A0A9X1PV71_STRM4</name>
<sequence length="267" mass="28603">MTDDDTLVRFTRRGAGGWITLNRPDKRNALTPALIGDLHRALDACDSDPRVRAVVITGAGDAFCAGADLAHLRERLDDPDGCELFVEELLRPLASALGRLRDSGRPTIAAVNGACFAGGFELLMGCDLVIASEAATFCDAHSRRGLAPAVGGEAGLVNAVGATRARRILMLAEVLDAHQLAQAGLVSEVVPSDGLVERVDEVTAVIARRSPTSVSAVKFAVQRCESRPWQQAVDEGIEEFRRLWKGSDMLEGIQAFLERRAPRYGSA</sequence>
<dbReference type="Gene3D" id="3.90.226.10">
    <property type="entry name" value="2-enoyl-CoA Hydratase, Chain A, domain 1"/>
    <property type="match status" value="1"/>
</dbReference>
<gene>
    <name evidence="3" type="ORF">L0P92_01805</name>
</gene>
<dbReference type="Pfam" id="PF00378">
    <property type="entry name" value="ECH_1"/>
    <property type="match status" value="1"/>
</dbReference>
<dbReference type="InterPro" id="IPR029045">
    <property type="entry name" value="ClpP/crotonase-like_dom_sf"/>
</dbReference>
<dbReference type="InterPro" id="IPR001753">
    <property type="entry name" value="Enoyl-CoA_hydra/iso"/>
</dbReference>
<proteinExistence type="inferred from homology"/>
<reference evidence="3" key="1">
    <citation type="submission" date="2022-01" db="EMBL/GenBank/DDBJ databases">
        <title>Draft Genome Sequences of Seven Type Strains of the Genus Streptomyces.</title>
        <authorList>
            <person name="Aziz S."/>
            <person name="Coretto E."/>
            <person name="Chronakova A."/>
            <person name="Sproer C."/>
            <person name="Huber K."/>
            <person name="Nouioui I."/>
            <person name="Gross H."/>
        </authorList>
    </citation>
    <scope>NUCLEOTIDE SEQUENCE</scope>
    <source>
        <strain evidence="3">DSM 103493</strain>
    </source>
</reference>
<dbReference type="AlphaFoldDB" id="A0A9X1PV71"/>
<dbReference type="PANTHER" id="PTHR42964">
    <property type="entry name" value="ENOYL-COA HYDRATASE"/>
    <property type="match status" value="1"/>
</dbReference>
<dbReference type="CDD" id="cd06558">
    <property type="entry name" value="crotonase-like"/>
    <property type="match status" value="1"/>
</dbReference>
<dbReference type="InterPro" id="IPR018376">
    <property type="entry name" value="Enoyl-CoA_hyd/isom_CS"/>
</dbReference>
<dbReference type="Proteomes" id="UP001139384">
    <property type="component" value="Unassembled WGS sequence"/>
</dbReference>
<evidence type="ECO:0000256" key="1">
    <source>
        <dbReference type="ARBA" id="ARBA00005254"/>
    </source>
</evidence>
<protein>
    <submittedName>
        <fullName evidence="3">Enoyl-CoA hydratase/isomerase family protein</fullName>
    </submittedName>
</protein>
<dbReference type="GO" id="GO:0003824">
    <property type="term" value="F:catalytic activity"/>
    <property type="evidence" value="ECO:0007669"/>
    <property type="project" value="InterPro"/>
</dbReference>
<evidence type="ECO:0000256" key="2">
    <source>
        <dbReference type="RuleBase" id="RU003707"/>
    </source>
</evidence>